<keyword evidence="2" id="KW-1133">Transmembrane helix</keyword>
<name>B8ADU7_ORYSI</name>
<dbReference type="HOGENOM" id="CLU_1404532_0_0_1"/>
<gene>
    <name evidence="3" type="ORF">OsI_06298</name>
</gene>
<accession>B8ADU7</accession>
<organism evidence="3 4">
    <name type="scientific">Oryza sativa subsp. indica</name>
    <name type="common">Rice</name>
    <dbReference type="NCBI Taxonomy" id="39946"/>
    <lineage>
        <taxon>Eukaryota</taxon>
        <taxon>Viridiplantae</taxon>
        <taxon>Streptophyta</taxon>
        <taxon>Embryophyta</taxon>
        <taxon>Tracheophyta</taxon>
        <taxon>Spermatophyta</taxon>
        <taxon>Magnoliopsida</taxon>
        <taxon>Liliopsida</taxon>
        <taxon>Poales</taxon>
        <taxon>Poaceae</taxon>
        <taxon>BOP clade</taxon>
        <taxon>Oryzoideae</taxon>
        <taxon>Oryzeae</taxon>
        <taxon>Oryzinae</taxon>
        <taxon>Oryza</taxon>
        <taxon>Oryza sativa</taxon>
    </lineage>
</organism>
<evidence type="ECO:0000256" key="2">
    <source>
        <dbReference type="SAM" id="Phobius"/>
    </source>
</evidence>
<keyword evidence="2" id="KW-0812">Transmembrane</keyword>
<dbReference type="AlphaFoldDB" id="B8ADU7"/>
<protein>
    <submittedName>
        <fullName evidence="3">Uncharacterized protein</fullName>
    </submittedName>
</protein>
<evidence type="ECO:0000313" key="3">
    <source>
        <dbReference type="EMBL" id="EEC72706.1"/>
    </source>
</evidence>
<feature type="region of interest" description="Disordered" evidence="1">
    <location>
        <begin position="120"/>
        <end position="194"/>
    </location>
</feature>
<keyword evidence="4" id="KW-1185">Reference proteome</keyword>
<feature type="transmembrane region" description="Helical" evidence="2">
    <location>
        <begin position="6"/>
        <end position="26"/>
    </location>
</feature>
<dbReference type="OMA" id="FRWRSAP"/>
<evidence type="ECO:0000256" key="1">
    <source>
        <dbReference type="SAM" id="MobiDB-lite"/>
    </source>
</evidence>
<dbReference type="Gramene" id="BGIOSGA006912-TA">
    <property type="protein sequence ID" value="BGIOSGA006912-PA"/>
    <property type="gene ID" value="BGIOSGA006912"/>
</dbReference>
<evidence type="ECO:0000313" key="4">
    <source>
        <dbReference type="Proteomes" id="UP000007015"/>
    </source>
</evidence>
<sequence>MAMSQGAWVCHFLAEIVELVAFIFSLPFRLLAEILSGGGGDGDLQDAHDYFVEEGRKHLAGARDADLPAALRDELALAAVGAADHAIAIGRSLLRLHPSPFTVKGLGRSTCWASAAVTRRAPSTQPSAQATATATTTSFRWRSAPTRSWRAPRSSSRAISAAPSSTPATAARPSLTSGRPSASVSTMAAPTRCS</sequence>
<proteinExistence type="predicted"/>
<feature type="compositionally biased region" description="Polar residues" evidence="1">
    <location>
        <begin position="178"/>
        <end position="194"/>
    </location>
</feature>
<feature type="compositionally biased region" description="Low complexity" evidence="1">
    <location>
        <begin position="121"/>
        <end position="177"/>
    </location>
</feature>
<dbReference type="Proteomes" id="UP000007015">
    <property type="component" value="Chromosome 2"/>
</dbReference>
<keyword evidence="2" id="KW-0472">Membrane</keyword>
<dbReference type="EMBL" id="CM000127">
    <property type="protein sequence ID" value="EEC72706.1"/>
    <property type="molecule type" value="Genomic_DNA"/>
</dbReference>
<reference evidence="3 4" key="1">
    <citation type="journal article" date="2005" name="PLoS Biol.">
        <title>The genomes of Oryza sativa: a history of duplications.</title>
        <authorList>
            <person name="Yu J."/>
            <person name="Wang J."/>
            <person name="Lin W."/>
            <person name="Li S."/>
            <person name="Li H."/>
            <person name="Zhou J."/>
            <person name="Ni P."/>
            <person name="Dong W."/>
            <person name="Hu S."/>
            <person name="Zeng C."/>
            <person name="Zhang J."/>
            <person name="Zhang Y."/>
            <person name="Li R."/>
            <person name="Xu Z."/>
            <person name="Li S."/>
            <person name="Li X."/>
            <person name="Zheng H."/>
            <person name="Cong L."/>
            <person name="Lin L."/>
            <person name="Yin J."/>
            <person name="Geng J."/>
            <person name="Li G."/>
            <person name="Shi J."/>
            <person name="Liu J."/>
            <person name="Lv H."/>
            <person name="Li J."/>
            <person name="Wang J."/>
            <person name="Deng Y."/>
            <person name="Ran L."/>
            <person name="Shi X."/>
            <person name="Wang X."/>
            <person name="Wu Q."/>
            <person name="Li C."/>
            <person name="Ren X."/>
            <person name="Wang J."/>
            <person name="Wang X."/>
            <person name="Li D."/>
            <person name="Liu D."/>
            <person name="Zhang X."/>
            <person name="Ji Z."/>
            <person name="Zhao W."/>
            <person name="Sun Y."/>
            <person name="Zhang Z."/>
            <person name="Bao J."/>
            <person name="Han Y."/>
            <person name="Dong L."/>
            <person name="Ji J."/>
            <person name="Chen P."/>
            <person name="Wu S."/>
            <person name="Liu J."/>
            <person name="Xiao Y."/>
            <person name="Bu D."/>
            <person name="Tan J."/>
            <person name="Yang L."/>
            <person name="Ye C."/>
            <person name="Zhang J."/>
            <person name="Xu J."/>
            <person name="Zhou Y."/>
            <person name="Yu Y."/>
            <person name="Zhang B."/>
            <person name="Zhuang S."/>
            <person name="Wei H."/>
            <person name="Liu B."/>
            <person name="Lei M."/>
            <person name="Yu H."/>
            <person name="Li Y."/>
            <person name="Xu H."/>
            <person name="Wei S."/>
            <person name="He X."/>
            <person name="Fang L."/>
            <person name="Zhang Z."/>
            <person name="Zhang Y."/>
            <person name="Huang X."/>
            <person name="Su Z."/>
            <person name="Tong W."/>
            <person name="Li J."/>
            <person name="Tong Z."/>
            <person name="Li S."/>
            <person name="Ye J."/>
            <person name="Wang L."/>
            <person name="Fang L."/>
            <person name="Lei T."/>
            <person name="Chen C."/>
            <person name="Chen H."/>
            <person name="Xu Z."/>
            <person name="Li H."/>
            <person name="Huang H."/>
            <person name="Zhang F."/>
            <person name="Xu H."/>
            <person name="Li N."/>
            <person name="Zhao C."/>
            <person name="Li S."/>
            <person name="Dong L."/>
            <person name="Huang Y."/>
            <person name="Li L."/>
            <person name="Xi Y."/>
            <person name="Qi Q."/>
            <person name="Li W."/>
            <person name="Zhang B."/>
            <person name="Hu W."/>
            <person name="Zhang Y."/>
            <person name="Tian X."/>
            <person name="Jiao Y."/>
            <person name="Liang X."/>
            <person name="Jin J."/>
            <person name="Gao L."/>
            <person name="Zheng W."/>
            <person name="Hao B."/>
            <person name="Liu S."/>
            <person name="Wang W."/>
            <person name="Yuan L."/>
            <person name="Cao M."/>
            <person name="McDermott J."/>
            <person name="Samudrala R."/>
            <person name="Wang J."/>
            <person name="Wong G.K."/>
            <person name="Yang H."/>
        </authorList>
    </citation>
    <scope>NUCLEOTIDE SEQUENCE [LARGE SCALE GENOMIC DNA]</scope>
    <source>
        <strain evidence="4">cv. 93-11</strain>
    </source>
</reference>